<accession>A0ACB8IRG1</accession>
<protein>
    <submittedName>
        <fullName evidence="1">Uncharacterized protein</fullName>
    </submittedName>
</protein>
<evidence type="ECO:0000313" key="1">
    <source>
        <dbReference type="EMBL" id="KAH9699578.1"/>
    </source>
</evidence>
<organism evidence="1 2">
    <name type="scientific">Citrus sinensis</name>
    <name type="common">Sweet orange</name>
    <name type="synonym">Citrus aurantium var. sinensis</name>
    <dbReference type="NCBI Taxonomy" id="2711"/>
    <lineage>
        <taxon>Eukaryota</taxon>
        <taxon>Viridiplantae</taxon>
        <taxon>Streptophyta</taxon>
        <taxon>Embryophyta</taxon>
        <taxon>Tracheophyta</taxon>
        <taxon>Spermatophyta</taxon>
        <taxon>Magnoliopsida</taxon>
        <taxon>eudicotyledons</taxon>
        <taxon>Gunneridae</taxon>
        <taxon>Pentapetalae</taxon>
        <taxon>rosids</taxon>
        <taxon>malvids</taxon>
        <taxon>Sapindales</taxon>
        <taxon>Rutaceae</taxon>
        <taxon>Aurantioideae</taxon>
        <taxon>Citrus</taxon>
    </lineage>
</organism>
<dbReference type="Proteomes" id="UP000829398">
    <property type="component" value="Chromosome 8"/>
</dbReference>
<keyword evidence="2" id="KW-1185">Reference proteome</keyword>
<dbReference type="EMBL" id="CM039177">
    <property type="protein sequence ID" value="KAH9699578.1"/>
    <property type="molecule type" value="Genomic_DNA"/>
</dbReference>
<reference evidence="2" key="1">
    <citation type="journal article" date="2023" name="Hortic. Res.">
        <title>A chromosome-level phased genome enabling allele-level studies in sweet orange: a case study on citrus Huanglongbing tolerance.</title>
        <authorList>
            <person name="Wu B."/>
            <person name="Yu Q."/>
            <person name="Deng Z."/>
            <person name="Duan Y."/>
            <person name="Luo F."/>
            <person name="Gmitter F. Jr."/>
        </authorList>
    </citation>
    <scope>NUCLEOTIDE SEQUENCE [LARGE SCALE GENOMIC DNA]</scope>
    <source>
        <strain evidence="2">cv. Valencia</strain>
    </source>
</reference>
<evidence type="ECO:0000313" key="2">
    <source>
        <dbReference type="Proteomes" id="UP000829398"/>
    </source>
</evidence>
<gene>
    <name evidence="1" type="ORF">KPL71_024418</name>
</gene>
<name>A0ACB8IRG1_CITSI</name>
<proteinExistence type="predicted"/>
<sequence>MKSTMDVFVALLFLELFTLVTMINISFCTGNPNVVCVDSERQALLKLKQDLSDPSNRLASWNIGDGDCCAWDGVVCNNFTGHVLQLNLGNPNPNYGTGSKLVGKINPSLFDLKHLIHLDLSDNDFQGIQIPSYLGSLKNLRYLNLSGAEFAGVIPHQLGNISNLQYLDLSKSYYELQVESISWLSGLSFLEHLDLSLVDLTKSSDGLVTINSLPSLKVLKLSYCELHHFPSLPSTNFSSLKALDLSGNHFNNSLFQYSSWVFGLRNLVFFDLSDNEFHGKIPSGLGNLTFLRHLDLSSNEFNSAIPGWLSKLNDLEFLSLRGNSLQGTISSMGLEKLTSIKTLDLSFNVELGGQIPTSFVRLCKLTSIDVSYVKLGQDLSQVLDIFSSCGAYALESLVLSGCHISGHLTNQLGQFKSLHTLELRDNSLSGPLPPALGELSSMTNLDLFNNTLDGAIPMSLGQLSHLELLDLSNNRLNGTLSEIHFVNLTKLTSFSAFGNSLIFKVNQSWVPPFQLEKLRLRSCHLGPQFPSWLRSQKHLFILDISNTRISDTIPRWFWNSISQYVYLNLSTNQIYGEIPNCDRPLPLVPSPGLLDLSNNALSGSIFHLICKRENEADNIYVYLKLSKNYFSGDIPDCWMNWPNLLVLNLGNNNFSGSLPISIGTLSSLELLNLRNNRMVGIIPVPIQNCSNLKVLDMGENEFVGDIPIWMGERFSGLSILNLRSNKLHGSLPIQLCRLNYLQILDVAHNSLSGIIPRCINNFTAMAAANSPDQDNAISYIRGGVSDVFEDASVVTKGFMVEYNTILNLVRIMDISNNNFSGEVPKELTNLMGLQSLNFSHNLFTGKIPENIGNMRSIESLDFSMNQLSGKVPQSMSSLSFLNHLNLSYNNLTGKIPSSTQLQSMDASSFAGNNLCGAPLPNCPEKNALVPEDRNENGNEDEDEVDWLLYVSMALGFVLGFWCFMGPLLINRRWRYKYCYFLDGCVDRFGCSVRKCY</sequence>
<comment type="caution">
    <text evidence="1">The sequence shown here is derived from an EMBL/GenBank/DDBJ whole genome shotgun (WGS) entry which is preliminary data.</text>
</comment>